<dbReference type="Gene3D" id="1.20.970.40">
    <property type="match status" value="1"/>
</dbReference>
<name>A0A8J1IU28_XENTR</name>
<dbReference type="PANTHER" id="PTHR23412">
    <property type="entry name" value="STEREOCILIN RELATED"/>
    <property type="match status" value="1"/>
</dbReference>
<dbReference type="Pfam" id="PF06060">
    <property type="entry name" value="Mesothelin"/>
    <property type="match status" value="1"/>
</dbReference>
<keyword evidence="7" id="KW-1185">Reference proteome</keyword>
<keyword evidence="3" id="KW-0732">Signal</keyword>
<evidence type="ECO:0000313" key="8">
    <source>
        <dbReference type="RefSeq" id="XP_031749093.1"/>
    </source>
</evidence>
<comment type="subcellular location">
    <subcellularLocation>
        <location evidence="1">Membrane</location>
    </subcellularLocation>
</comment>
<evidence type="ECO:0000313" key="9">
    <source>
        <dbReference type="Xenbase" id="XB-GENE-29086987"/>
    </source>
</evidence>
<dbReference type="Proteomes" id="UP000008143">
    <property type="component" value="Chromosome 9"/>
</dbReference>
<proteinExistence type="inferred from homology"/>
<evidence type="ECO:0000313" key="7">
    <source>
        <dbReference type="Proteomes" id="UP000008143"/>
    </source>
</evidence>
<dbReference type="GeneID" id="101733470"/>
<dbReference type="GO" id="GO:0016020">
    <property type="term" value="C:membrane"/>
    <property type="evidence" value="ECO:0007669"/>
    <property type="project" value="UniProtKB-SubCell"/>
</dbReference>
<organism evidence="7 8">
    <name type="scientific">Xenopus tropicalis</name>
    <name type="common">Western clawed frog</name>
    <name type="synonym">Silurana tropicalis</name>
    <dbReference type="NCBI Taxonomy" id="8364"/>
    <lineage>
        <taxon>Eukaryota</taxon>
        <taxon>Metazoa</taxon>
        <taxon>Chordata</taxon>
        <taxon>Craniata</taxon>
        <taxon>Vertebrata</taxon>
        <taxon>Euteleostomi</taxon>
        <taxon>Amphibia</taxon>
        <taxon>Batrachia</taxon>
        <taxon>Anura</taxon>
        <taxon>Pipoidea</taxon>
        <taxon>Pipidae</taxon>
        <taxon>Xenopodinae</taxon>
        <taxon>Xenopus</taxon>
        <taxon>Silurana</taxon>
    </lineage>
</organism>
<dbReference type="InterPro" id="IPR010335">
    <property type="entry name" value="Mesothelin"/>
</dbReference>
<dbReference type="InterPro" id="IPR026664">
    <property type="entry name" value="Stereocilin-rel"/>
</dbReference>
<evidence type="ECO:0000256" key="4">
    <source>
        <dbReference type="ARBA" id="ARBA00022889"/>
    </source>
</evidence>
<keyword evidence="6" id="KW-0325">Glycoprotein</keyword>
<evidence type="ECO:0000256" key="2">
    <source>
        <dbReference type="ARBA" id="ARBA00011016"/>
    </source>
</evidence>
<dbReference type="RefSeq" id="XP_031749093.1">
    <property type="nucleotide sequence ID" value="XM_031893233.1"/>
</dbReference>
<reference evidence="8" key="1">
    <citation type="submission" date="2025-08" db="UniProtKB">
        <authorList>
            <consortium name="RefSeq"/>
        </authorList>
    </citation>
    <scope>IDENTIFICATION</scope>
    <source>
        <strain evidence="8">Nigerian</strain>
        <tissue evidence="8">Liver and blood</tissue>
    </source>
</reference>
<keyword evidence="5" id="KW-0472">Membrane</keyword>
<evidence type="ECO:0000256" key="6">
    <source>
        <dbReference type="ARBA" id="ARBA00023180"/>
    </source>
</evidence>
<evidence type="ECO:0000256" key="5">
    <source>
        <dbReference type="ARBA" id="ARBA00023136"/>
    </source>
</evidence>
<evidence type="ECO:0000256" key="1">
    <source>
        <dbReference type="ARBA" id="ARBA00004370"/>
    </source>
</evidence>
<accession>A0A8J1IU28</accession>
<comment type="similarity">
    <text evidence="2">Belongs to the mesothelin family.</text>
</comment>
<dbReference type="GO" id="GO:0009986">
    <property type="term" value="C:cell surface"/>
    <property type="evidence" value="ECO:0000318"/>
    <property type="project" value="GO_Central"/>
</dbReference>
<dbReference type="GO" id="GO:0007160">
    <property type="term" value="P:cell-matrix adhesion"/>
    <property type="evidence" value="ECO:0000318"/>
    <property type="project" value="GO_Central"/>
</dbReference>
<evidence type="ECO:0000256" key="3">
    <source>
        <dbReference type="ARBA" id="ARBA00022729"/>
    </source>
</evidence>
<sequence length="7963" mass="885913">MSPAQMAELMVRVALNDTLRSTQILALVRRAEYRKIVEYITQFNVAVNEAHIGILPNNEIRDAMLALFLDRLSPYFRRFPPELWGEWFEDYLPYLLPGINAAQISLLETNISCSSYQSVLRGFNKIYNNLPHVTKRSLYNLYIKPFLNNKAIAGGESCNFTSFMQWVSDNLGNFTNLATFHDLLIFQSNFSKVEDTAVLTAEELADLTVISDSLCSDTMTSIVFQKVGSLESYEEIMTYLERLKENMGQVTDQRVTISRCVDQKLLNQLSVQTQQDVLSSILSEEGVGPNITNWLQVFTVLLEEFSSAINESHISALPLNISCGSFHEIIKLLNNLYTRMSKMEVESTFIYCKSYLLQQRMLTGSACASDTLSSTEWITLNFRGFLTRASISDLLDLNPDLDIAVLFGLLTPNEMAEVLVKEDVLANYTLMTRVLNLIDIKNVSEYVTSITVVAKEADLSASQLNMIKETLLSIVFTKLSSNFSTYETQDWEVLFQKDLTILLPEFNRTLLELLPVTMSCSSYQEIIQGFSTAYPSMTTRTKEDIYNYFTKRYFVANSLPGGSVCGTVDLRSWVIFNLGNFIQQSSPQDLILFNTNFTKAENLHGLPPTELADMTFIFDELQDSNMSASIFNEIELLKDSELLLEYLMRIQSLACQSSNFSPNMSSCNQPLGQLSNSTQQTLLTTIMTVLSMEWSLTDMPAWLQAFSIITQNFYVALNETHLSHLPLNISCEDYRAIIKILGGLYFKLNEAEKTTVFTYCKSYLSLQQRYTESACIINVNNTNEWIMANFGPFSTTATVTELQELYPNLEIEALVNLLTPTDMAVLLTKADVLTNSSLLWEILGFIQPRDISKYVISITSAAAMANLSESQLATVKATLLESILFRLDATFSIYKAEDWKILFQRDLVLLLPAFNQTLLGLLPMNISCYSYQEIVRGFSVAYGSISAGTREDIYTVYCKEYLKEQAQSAASTAAPCDDTANVMWVEENLGKFILQSSFEDLIQFNKNFEKVESPNSLMATELADFTFLANTLKSATVTTALVNQIKAFENCGELVEYLFRVQSMNCPNTNISSSVCGGQHVISQLSVTTEQEIFSNIFTLLSKLWNCQNMSTWLQIFNLLLSSFSVAPNPLELSQLPLNISCDYFQAIIKDLNDIYYKFTTEESELIFTYCKAYLTQQEKYTGSACVAPFSSSEDWIKRNLGLFYIRGTLSELTELYPNIDIALVLGILKPSDAPLLFSNPEVLLDNNLFKIAANFVEIEQIPEYMNIITETGKKAHMSDLELGIVKKILLESVFEKISSNFSTYDTNDWRVLFQNDLLPLLPAFTQDLLLELPINLSCPSYQQIVKGFSMSYSSLSSQTKEYFFDYIKRYLGRQLSSAAPACGTEDLRSWVTLNIGNFILQLTTENLVALNQDFTKLENISALTATDLADFTVIAGALNNSTLSAILLSRISEFQHYDDLLEYLMRIQMAICIITDSSSNKSCDQLQPMAQLTARLQKAIVTDLFIVLHQQWSFVNMSKWLQVFDILITDFLFALDETQLSQLPLNISCGDYQAIIMMLSKVFPKLNDLEAKTVYTYCLTYLSQQQESTGSACTAGITDIQDWINMNMGPFSKSATISELLKLYPHLDIGGLLNALTPNDVLELLTKPDVIYNATLLQEVLSVLHPWNILEYVMGITAETSKLNLTDVQISNVKTTLLEACLDKLQSNFSVYEAESWRTLFQTDLVLLLPYFNHDLLLLLPLNITCSSYQEIVKAFNNVYTSLSEEIKNEFYNDFIKLYLIQQSSITGVACDTIDFRTWVNLNLGNFIQQSSSQDIAEFNKNITKLENPEELTVTELATFTFTVDTLNNQTLATILLSRIKEFNSYEEILGYLTTIQNSICQPNDSAPSASSCDQPLSQLSLHTQQEILTNCFIVLNEEWISANMTMWLHIFDILVEVFLPAFDETEISHLPLNISCGEYQAIITTLSNAHSQIIEGLAKSVYSYCIAYLTAQQKSTGSACLSGIKDSTEWITKNFGAFSSKANVPDFVALYPGFDIGVLPGVLTPNDMAELLIKADVLSNETLLISILSRTDTGNVTEYVTAISTAAQKENVSDLQIAMVKQTLLAVVLDKISSNFSSYGTQDWKILFQDDLTLLLPSFNKSLLLLLPINISCSSYQEIVKAFSNDYTSLAEETKNDFYNDFIYRYMGQQASLTGVVCDTIDFRTWVDLNLGNFIQQSSSQDIAVFNKNITKLENPEELTVTELATFTFTVDTLNNQTLATILLSRIKEFNSYEEILGYLTTIQNSICQLNDSAPSASSCDQPLSQLSIHTQQEILTNCFIVLNEEWISANMTMWLHIFDILVEVFLPAFDETEISHLPLHISCGEYQAIITTLSNAHSQIIEGLAKSVYSYCIAYLTAQQKSTGSACLSGIKDSTEWITKNFGAFSSRANVSDFVALYPGFDIGVLPGVLTPNDMAELLIKADVLSNETLLISILSRTDTGNVTEYVTAISKAAQKENVSDLQIAMVKQTLLAVVLDKISSNFSSYGTQDWKILFQDDLTLLLPSFNKSLLLLLPINISCSSFQEIVKAFSNAYTSLSEETKNDFYNDFIYQYMGQQASLTGVVCDTIDFRTWVDLNLGNFIQQSSSQDIAVFNKNITKLENPEELTVTELATFTFTVDTLNNQTLATILLSRIKEFNSYEEILGYLTTIQNSICQPNDSAPSASSCDQPLSQLSLHTQQEILTNCFIVLNEEWISANMTMWLHIFDILVEVFLPAFDETEISHLPLHISCGEYQAIITALSNAHSQIIEGLAKSVYSYCIAYLTAQQKSTGSACLSGIKDSTEWITKNFGAFSSSANVSDFVALYPGFDIGVLPGVLTPNDMAELLIKADVLSNETLLISILSRTNTEDVTEYVTAISTAAQKENVSDLQIAMVKQTLLAVVLDKISSNFSSYGTQDWKILFQDDLTLLLQSFNKSLLLLLPINISCSSYQEIVKAFSNTYTSLSEETKNDFYNDFIYRYMGQQASLTGVACDTIDFRTWVDLNLGNFIQQSSSQDIAVFNKNITKLENPEELTVTELATFTFTVDTLNNQTLATILLSRIKEFNSYEEILGYLTTIQNSICQPNDSAPSASSCDQPLSQLSLHTQQEILTNCFIVLNEEWISANMTMWLHIFDILVEVFLPAFDETEISHLPLDISCGEYQAIITTLSNAHSQIIEGLAKSVYSYCIAYLTAQQKSTGSACLSGIKDSTEWITKNFGAFSSNANVSDFVVLYPGFDIGVLPGVLTPNDMAELLIKADVLSNETLLISILSRTDTENVTDYVTAISTAAQKENVSDLQIAMVKQTLLAVVLDKISSNFSSYGTQDWKILFQDDLTLLLPSFNKSLLLLLPINISCSSFQEIVKAFSNAYTSLSEETKNDFYNDFIYQYMGQQASLTGVVCDTIDFRTWVDLNLGNFIQQSSSQDIAVFNKNITKLENPEELTVTELATFTFTVDTLNNQTLATILLSRIKEFNSYEEILGYLTTIQNSICQPNDSAPSASSCDQPLSQLSLHTQQEILTNCFIVLNEEWISANMTMWLHIFDILVEVFLPAFDETEISHLPLDISCGEYQAIITTLSNAHSQIIDGLAKSVYSYCIAYLTAQQKSTGSACLSGIKDSTEWITKNFGEFSSKANISNFVALYPGFDIGVLPGVLTPNDMAELLIKADVLSNETLLISILSRTDTENVTDYVTAISTAAQKENVSDLQIAMVKQTLLAVVLYKISSNFSSYGTQDWKILFQDDLTLLLPSFNKSLLLLLPINISCSSYQEIVKAFSNAYTSLSEETKNDFYNDFIYQYMGQQASLTGVVCDTIDFRTWVDLNLGNFIQQSSSQDIAVFNKNVTKLENPEELTVTELATFTFTVDTLNNQTLATILLSRIKEFNSYEEILGYLTTIQNSICQPNDSAPSASSCDQPLSQLSLHTQQEILTNCFIVLNEEWISANMTMWLHIFDILVEVFLPAFDETEISHLPLDISCGEYQAIITTLSNAHSQIIEGLAKSVYSYCIAYLTAQQKSTGSACLSGIKDSTEWITKNFGAFSSSANVSDFVALYPGFDIGVLPGVLTPNDMAELLIKADVLSNETLLISILSRTDTGNVTEYVTAISTTAQKENVSDLQIAMVKQTLLAVVLDKISSNFSSYGTQDWKILFQDDLTLLLPSFNKSLLLLLPINISCSSYQEIVKAFSSAYTSLSEETKNDFYNDFIHQYMGQQASLTGVVCDTIDFRTWVNLNLGNFIQQSSSQDIAVFNKNITKLENPEELTVTELATFTFTVDTLNNQTLATILLSRIKEFNSYEEILGYLTTIQNSICQPNDSASSASSCDQPLSQLSIHTQQEILTNCFIVLNEEWISANMTMWLHIFDILVEVFLPAFDETEISHLPLDISCGEYQAIITTLSNAHSKIIEGLAKSVYSYCIAYLTAQQKSTGSACLSGIKDSTEWITKNFGAFSSRANVSDFVALYPGFDIGVLPGVLTPNDMAELLIKADVLSNETLLISILSRTDTGNVTEYVTAISTAAQKENVSDLQKAMVKQTLLAVVLDKISSNFSSYGTQDWKILFQDDLTLLLPSFNKSLLLLLPINISCSSYQEIVKAFSNAYTSLSEETKNDFYNDFIYRYMGQQASLTGVACDTIDFRTWVNLNLGTFIQESSSQDIAVFNKNITKLENPEELTVTELATFTFTVDTLNNQTLATILLSRIKEFNSYEEILGYVTTIQNSICQPNDSAPSASSCDQPLSQLSLHTQQEILTNCFIVLNEEWISANMTMWLHIFDILVEVFLPAFDETEISHLPLHISCGEYQAIITALSNAHSQIIEGLAKSVYSYCIAYLTAQQKSTGSACLSGIKDSTEWITKNFGAFSSSANVSDFVALYPGFDIGVLPGVLTPNDMAELLIKADVLSNETLLISILSRTDTENVTEYVTAISTAAQKGNVSDLQIAMVKQTLLAVVLDKISSNFSSYGTQDWKILFQDDLTLLLPSFNKSLLLLLPINISCSSYQEIVKAFSNAYTSLSEETKNDFYNDFIYRYMGQQASLTGVACDTLDFRTWVELNLGNFIEQSSSQDIAVFNKNITKLENPEELTVTELATFTFTVDTLNNQTLATILLSRIKEFNSYEEILGYLTTIQNSICQPNDSAPSASSCDQPLSQLSIHTQQEILTNCFIVLNEEWISANMTTWLHIFDILVEVFLPAFDETEISHLPLDISCGEYQAIITTLSNAHSQIIEGLAKSVYSYCIAYLTAQQKSTGSACLSGIKDSTEWITKNFGAFSSRANVSDFVALYPGFDIGVLPGVLTPNDMAELLIKADVLSNETLLISILSRTDTENVTEYVTAISTTAQKENVSDLQIAMVKQTLLAVVLDKISSNFSSYGMQNWKILFQDDLTLLLPSFNKSLLLLLPINISCSSYQEIVKAFSNDYTSLSEETKNDFYNDFIYRYMGQQASLTGVACDTLDFRTWVELNLGNFIQQSSSQDIAVFNKNITKLENPEELTVTELATFTFTVDTLNNQTLATILLSRIKEFNSYEEILGYLTTIQNSICQPNDSAPSASSCDQPLSQLSIHTQQEILTNCFIVLNEEWISANMTTWLHIFDILVEVFLPAFDETEISHLPLDISCGEYQAIITTLSNAHSQIIEGLAKSVYSYCIAYLTAQQKSTGSACLSGIKDSTEWITKNFGAFSSSANVSDFVALYSGFDIGVLPGVLTPNDMAELLIKADVLSNETLLISILIRTNTENVTEYVTAISTAAQKENVSDLQIAMVKQTLLAVVLDKISSNFSSYGTQDWKILFQDDLTLLLPSFNKSLLLLLPINISCSSYQEIVKAFSNDYTSLSEETKNYFYNDFIYRYMGQQASLTGVVCDTIDFRTWVNLNLGNFIQQSSSQDIAVFNKNITKLENPEELTVTELATFTFTVDTLNNQTLATILLGRIKEFNSYEEILGYLTTIQNSICQPNDSAPSASSCDQPLSQLSLHTQQEILTNCFIVLNEEWISANMTMWLHIFDILVEVFLPAFDETEISHLPLNISCGEYQAIITTLSNAHSQIIEGLAKSVYSYCIAYLTAQQKSTGSACLSGIKDSTEWITKNFGAFSSRANVSDFVALYPGFDIGVLPGVLTPNDMAELLIKADVLSNETLLISILSRTDTENVTEYVTAISTTAQKENVSDLQIAMVKQTLLAVVLDKISSNFSSYGMQNWKILFQDDLTLLLPSFNKSLLLLLPINISCSSYQEIVKAFSNTYTSLSEETKNDFYNDFIYRYMGQQASLTGVACDTIDFRTWVNLNLGNFIQQSSSQDIAVFNKNITKLENPGELTVTELATFTFTVDTLNNQTLATILLSRIKEFNSYEEILGYLTKIQNSICQPNDSAPSASSCDQPLSQLNLHTQQEILTNCFIVLNEEWISANMTMWLHIFDILVEVFLPAFDETEISHLPLDISCGEYQAIITTLSNAHSQIIEGLAKSVYSYCIAYLTAQQKSTGSACLSGIKDSTEWITKNFGAFSSSANVSDFVALYPGFDIGVLPGVLTPNDMAELLVKADVISNETLLISILSRTDTENVTDYVTAISTAAQKENVSDLQIAMVKQTLLAVVLYKISSNFSSYGTQDWKILFQDDLTLLLPSFNKTLLLLLPINISCSSYQEIVKAFSNAYTSLSDETKNDFYNYFIYRYMGQQASPTGVVCDTINFRSWIDINLGNFIQQSTLNDIALFNKNITKLENPEELTVTELATFTFTVDTLNNQTLATILLSRIKEFNSYEEILGYLTTIQNSICQSNDPLSSISSCGQLSIHTQQEILTNCFIVLNEKWILNNMTMWLHIFDILVEVFLPAFDETQLSQLPLNVSCENYQAIIKTLSSKYAQMTDAVAKSVYAYCKSYLIQQQKLTGQACYTSNFAKWMDDNFGNFGQLAAPGDLLMFNKNFTQDLNTLKPQEFLNLLELDVNITLWEILLSGYTNITQLGQVMDGLNIKMVNLSQEVHQGVFRVVWPTFLTSLTFLDATDLSDWLNIRFSDYLPYLTKAQLDVPEVISASCLFYKNLVKTLSRNYGKFTDNTRQDFYSVFKAYLLNSASIPRCYNSAEANANSWIFYYLNDYFTYCSSSDLKSFCGDELLLEEFSLDPLTLELVGGLKLSEDLKSYYAELMAAGDPSISLQIIPDNLLCYVIDMISIDITNQNLALSTLMSLKKCNKTSGNVGADVLASILTSVDNFTAETFQTLGQIAVALLPSVIMEKTDGAVLLQSLSSLSQVNDWNPTQASVIVTKLQGVGFQFNATTMEALGTLVIGVGVKDIDKLKASDFLVLANNGTFVSQMQQAPPALQQRFVQLLINSTTDSILQAVPSSMASAIPPSVLVKAATNITDINNMQWTANQAQVLFQTVLNLTQDYSVLSTNVLKGFTCGAANMLGDTQFVGLIKAMKGKTAALDYTQLSCIGKRLTLQSYPSDFASYPSDVLLYMGPSPSNCTQYYSLVGKSNTGALPAGSSILGSLLSSARTCLGINGTSLTVQNLQVLGSLSCGLSANEINNSNPFILSLLQSCPSFGTGQAAAIESQILRLYGPASQWTVITMSEIGNLSSTLSASTLQKIPQIVKISFFPGYLTKLKALNMTLFKMVLKQLKPARVARQTAINCTTPLTTDIISKQTDLIVISYSAADLENCLSNDILNENLQTLGELAFEGDQLNVLKTKLDMLYPGGIPEQYLLQLGNIAMVYSTDQIAKWNITKLDTLATLLQMAPWQSNDVKVQAMVDRYLQAPGATLDGTALTILSPYLCALNQSQIESLQIADIRASTSLPDTSTCSQSMKNVIFNKMKSAYQSSARSQNAYYQLLKSVIGGASSADLIQFANGSPEMDIDIFQNLNPNEVKMLSAQNIVDLMGVNLPDLRSISDSNIVQLWASVHTQAEVNSLGLNILAGVKETTPRGFIIITLQSTTPASGGDSPKHHSFILALCTLFAMLLSLDSFH</sequence>
<protein>
    <submittedName>
        <fullName evidence="8">Uncharacterized protein LOC101733470 isoform X1</fullName>
    </submittedName>
</protein>
<dbReference type="Xenbase" id="XB-GENE-29086987">
    <property type="gene designation" value="LOC101733470"/>
</dbReference>
<dbReference type="OrthoDB" id="9909579at2759"/>
<dbReference type="PANTHER" id="PTHR23412:SF20">
    <property type="match status" value="1"/>
</dbReference>
<keyword evidence="4" id="KW-0130">Cell adhesion</keyword>
<dbReference type="AGR" id="Xenbase:XB-GENE-29086987"/>
<gene>
    <name evidence="8 9" type="primary">LOC101733470</name>
</gene>